<evidence type="ECO:0000313" key="2">
    <source>
        <dbReference type="EMBL" id="KAH1072404.1"/>
    </source>
</evidence>
<dbReference type="AlphaFoldDB" id="A0A9D3V585"/>
<accession>A0A9D3V585</accession>
<dbReference type="Proteomes" id="UP000828251">
    <property type="component" value="Unassembled WGS sequence"/>
</dbReference>
<evidence type="ECO:0000256" key="1">
    <source>
        <dbReference type="SAM" id="MobiDB-lite"/>
    </source>
</evidence>
<feature type="region of interest" description="Disordered" evidence="1">
    <location>
        <begin position="37"/>
        <end position="63"/>
    </location>
</feature>
<comment type="caution">
    <text evidence="2">The sequence shown here is derived from an EMBL/GenBank/DDBJ whole genome shotgun (WGS) entry which is preliminary data.</text>
</comment>
<feature type="compositionally biased region" description="Basic residues" evidence="1">
    <location>
        <begin position="37"/>
        <end position="54"/>
    </location>
</feature>
<organism evidence="2 3">
    <name type="scientific">Gossypium stocksii</name>
    <dbReference type="NCBI Taxonomy" id="47602"/>
    <lineage>
        <taxon>Eukaryota</taxon>
        <taxon>Viridiplantae</taxon>
        <taxon>Streptophyta</taxon>
        <taxon>Embryophyta</taxon>
        <taxon>Tracheophyta</taxon>
        <taxon>Spermatophyta</taxon>
        <taxon>Magnoliopsida</taxon>
        <taxon>eudicotyledons</taxon>
        <taxon>Gunneridae</taxon>
        <taxon>Pentapetalae</taxon>
        <taxon>rosids</taxon>
        <taxon>malvids</taxon>
        <taxon>Malvales</taxon>
        <taxon>Malvaceae</taxon>
        <taxon>Malvoideae</taxon>
        <taxon>Gossypium</taxon>
    </lineage>
</organism>
<keyword evidence="3" id="KW-1185">Reference proteome</keyword>
<dbReference type="EMBL" id="JAIQCV010000008">
    <property type="protein sequence ID" value="KAH1072404.1"/>
    <property type="molecule type" value="Genomic_DNA"/>
</dbReference>
<protein>
    <submittedName>
        <fullName evidence="2">Uncharacterized protein</fullName>
    </submittedName>
</protein>
<name>A0A9D3V585_9ROSI</name>
<proteinExistence type="predicted"/>
<sequence length="100" mass="11269">MVRLCYQVLPTQEVLKEPNAPQNGEIMFATGGVRKLQHVPKKISERARRRHHTKTASNSSSNREVHKDMLLALIISAATNLKSTLQPFSRNRATPAKHET</sequence>
<gene>
    <name evidence="2" type="ORF">J1N35_024732</name>
</gene>
<evidence type="ECO:0000313" key="3">
    <source>
        <dbReference type="Proteomes" id="UP000828251"/>
    </source>
</evidence>
<reference evidence="2 3" key="1">
    <citation type="journal article" date="2021" name="Plant Biotechnol. J.">
        <title>Multi-omics assisted identification of the key and species-specific regulatory components of drought-tolerant mechanisms in Gossypium stocksii.</title>
        <authorList>
            <person name="Yu D."/>
            <person name="Ke L."/>
            <person name="Zhang D."/>
            <person name="Wu Y."/>
            <person name="Sun Y."/>
            <person name="Mei J."/>
            <person name="Sun J."/>
            <person name="Sun Y."/>
        </authorList>
    </citation>
    <scope>NUCLEOTIDE SEQUENCE [LARGE SCALE GENOMIC DNA]</scope>
    <source>
        <strain evidence="3">cv. E1</strain>
        <tissue evidence="2">Leaf</tissue>
    </source>
</reference>